<evidence type="ECO:0000256" key="3">
    <source>
        <dbReference type="ARBA" id="ARBA00022927"/>
    </source>
</evidence>
<sequence length="110" mass="11799">MLPGLNPKKMQAVMKQMGIAQEEIPASKVIIEKTDNSKIIIESPSVTKIKMQGQESFQITGEVREETAEIGISEDDVKTVAEKSGKSIEEARKALEKTGDLAGAILGLSG</sequence>
<accession>X0W643</accession>
<dbReference type="PROSITE" id="PS51151">
    <property type="entry name" value="NAC_AB"/>
    <property type="match status" value="1"/>
</dbReference>
<evidence type="ECO:0000259" key="4">
    <source>
        <dbReference type="PROSITE" id="PS51151"/>
    </source>
</evidence>
<keyword evidence="1" id="KW-0813">Transport</keyword>
<name>X0W643_9ZZZZ</name>
<evidence type="ECO:0000313" key="5">
    <source>
        <dbReference type="EMBL" id="GAG18767.1"/>
    </source>
</evidence>
<dbReference type="InterPro" id="IPR038187">
    <property type="entry name" value="NAC_A/B_dom_sf"/>
</dbReference>
<comment type="caution">
    <text evidence="5">The sequence shown here is derived from an EMBL/GenBank/DDBJ whole genome shotgun (WGS) entry which is preliminary data.</text>
</comment>
<dbReference type="CDD" id="cd22054">
    <property type="entry name" value="NAC_NACA"/>
    <property type="match status" value="1"/>
</dbReference>
<dbReference type="Gene3D" id="2.20.70.30">
    <property type="entry name" value="Nascent polypeptide-associated complex domain"/>
    <property type="match status" value="1"/>
</dbReference>
<evidence type="ECO:0000256" key="1">
    <source>
        <dbReference type="ARBA" id="ARBA00022448"/>
    </source>
</evidence>
<keyword evidence="2" id="KW-0694">RNA-binding</keyword>
<protein>
    <recommendedName>
        <fullName evidence="4">NAC-A/B domain-containing protein</fullName>
    </recommendedName>
</protein>
<dbReference type="InterPro" id="IPR002715">
    <property type="entry name" value="Nas_poly-pep-assoc_cplx_dom"/>
</dbReference>
<evidence type="ECO:0000256" key="2">
    <source>
        <dbReference type="ARBA" id="ARBA00022884"/>
    </source>
</evidence>
<feature type="domain" description="NAC-A/B" evidence="4">
    <location>
        <begin position="4"/>
        <end position="72"/>
    </location>
</feature>
<dbReference type="InterPro" id="IPR005231">
    <property type="entry name" value="NAC_arc"/>
</dbReference>
<dbReference type="EMBL" id="BARS01031494">
    <property type="protein sequence ID" value="GAG18767.1"/>
    <property type="molecule type" value="Genomic_DNA"/>
</dbReference>
<gene>
    <name evidence="5" type="ORF">S01H1_49004</name>
</gene>
<dbReference type="Pfam" id="PF01849">
    <property type="entry name" value="NAC"/>
    <property type="match status" value="1"/>
</dbReference>
<dbReference type="AlphaFoldDB" id="X0W643"/>
<keyword evidence="3" id="KW-0653">Protein transport</keyword>
<dbReference type="HAMAP" id="MF_00814">
    <property type="entry name" value="NAC_arch"/>
    <property type="match status" value="1"/>
</dbReference>
<organism evidence="5">
    <name type="scientific">marine sediment metagenome</name>
    <dbReference type="NCBI Taxonomy" id="412755"/>
    <lineage>
        <taxon>unclassified sequences</taxon>
        <taxon>metagenomes</taxon>
        <taxon>ecological metagenomes</taxon>
    </lineage>
</organism>
<dbReference type="SMART" id="SM01407">
    <property type="entry name" value="NAC"/>
    <property type="match status" value="1"/>
</dbReference>
<dbReference type="GO" id="GO:0015031">
    <property type="term" value="P:protein transport"/>
    <property type="evidence" value="ECO:0007669"/>
    <property type="project" value="UniProtKB-KW"/>
</dbReference>
<proteinExistence type="inferred from homology"/>
<dbReference type="Gene3D" id="1.10.8.10">
    <property type="entry name" value="DNA helicase RuvA subunit, C-terminal domain"/>
    <property type="match status" value="1"/>
</dbReference>
<reference evidence="5" key="1">
    <citation type="journal article" date="2014" name="Front. Microbiol.">
        <title>High frequency of phylogenetically diverse reductive dehalogenase-homologous genes in deep subseafloor sedimentary metagenomes.</title>
        <authorList>
            <person name="Kawai M."/>
            <person name="Futagami T."/>
            <person name="Toyoda A."/>
            <person name="Takaki Y."/>
            <person name="Nishi S."/>
            <person name="Hori S."/>
            <person name="Arai W."/>
            <person name="Tsubouchi T."/>
            <person name="Morono Y."/>
            <person name="Uchiyama I."/>
            <person name="Ito T."/>
            <person name="Fujiyama A."/>
            <person name="Inagaki F."/>
            <person name="Takami H."/>
        </authorList>
    </citation>
    <scope>NUCLEOTIDE SEQUENCE</scope>
    <source>
        <strain evidence="5">Expedition CK06-06</strain>
    </source>
</reference>
<dbReference type="NCBIfam" id="TIGR00264">
    <property type="entry name" value="archaeal-type nascent polypeptide-associated complex protein"/>
    <property type="match status" value="1"/>
</dbReference>
<dbReference type="GO" id="GO:0003723">
    <property type="term" value="F:RNA binding"/>
    <property type="evidence" value="ECO:0007669"/>
    <property type="project" value="UniProtKB-KW"/>
</dbReference>